<evidence type="ECO:0000313" key="1">
    <source>
        <dbReference type="EMBL" id="TXE15832.1"/>
    </source>
</evidence>
<evidence type="ECO:0000313" key="2">
    <source>
        <dbReference type="Proteomes" id="UP000321938"/>
    </source>
</evidence>
<dbReference type="NCBIfam" id="NF038128">
    <property type="entry name" value="choice_anch_J"/>
    <property type="match status" value="1"/>
</dbReference>
<accession>A0A5C7B702</accession>
<dbReference type="RefSeq" id="WP_147231996.1">
    <property type="nucleotide sequence ID" value="NZ_VOSB01000024.1"/>
</dbReference>
<comment type="caution">
    <text evidence="1">The sequence shown here is derived from an EMBL/GenBank/DDBJ whole genome shotgun (WGS) entry which is preliminary data.</text>
</comment>
<name>A0A5C7B702_9FLAO</name>
<dbReference type="AlphaFoldDB" id="A0A5C7B702"/>
<gene>
    <name evidence="1" type="ORF">ES692_15165</name>
</gene>
<organism evidence="1 2">
    <name type="scientific">Psychroserpens burtonensis</name>
    <dbReference type="NCBI Taxonomy" id="49278"/>
    <lineage>
        <taxon>Bacteria</taxon>
        <taxon>Pseudomonadati</taxon>
        <taxon>Bacteroidota</taxon>
        <taxon>Flavobacteriia</taxon>
        <taxon>Flavobacteriales</taxon>
        <taxon>Flavobacteriaceae</taxon>
        <taxon>Psychroserpens</taxon>
    </lineage>
</organism>
<protein>
    <submittedName>
        <fullName evidence="1">DUF5017 domain-containing protein</fullName>
    </submittedName>
</protein>
<dbReference type="EMBL" id="VOSB01000024">
    <property type="protein sequence ID" value="TXE15832.1"/>
    <property type="molecule type" value="Genomic_DNA"/>
</dbReference>
<sequence>MKKVIYLFALVAAIFTGCNPLEDINAEIDALPDEPNIGAFEYTLIDADYDRFDLSFGSFGSEQQAKDSIPFLLNDLYPLYGEGSSVLVNYDLFVGQAEGLGDYTGATTYQLTNDDYATTGSDAFGFYPDVNATNEIPDILAAQIADPVDGQLVLATYKQYFENPVVGLANVYQAAFPGDYDNFELISVSGPDELGWTVGAANVQGSAFDGSANALEEWLISPEIDLSGESDLLFQITQEIDFLGDDALIDILISTDYNGGGTVADVTAANWDAIDFDKTAFEELTSLENIDFSAYDGLQVYVGLKYSSTDNDSPRWRVQDFAVQKVGIAGDTNSKGEYFVYDGGSWEEVDDAYYLSNSDYDSMGESSGQPGAFNNFGSSTPADNYLPTFLSLKYPFAQEEDQLFVIYKYFSSSSGAGIRGDFYTFMNGSWTASESVISTSLQFGFSDGEWVPDNTVRYMITAGDFDYITANYGATDGFVDAVSSMSNFGNFDRRPSNAAYWSNDMILTVFADLLDNVIATGAADEQKYVMSVDIYDGSNAVEDFRLIKLAGEWYYNLD</sequence>
<dbReference type="OrthoDB" id="1013052at2"/>
<keyword evidence="2" id="KW-1185">Reference proteome</keyword>
<reference evidence="1 2" key="1">
    <citation type="submission" date="2019-08" db="EMBL/GenBank/DDBJ databases">
        <title>Genome of Psychroserpens burtonensis ACAM 167.</title>
        <authorList>
            <person name="Bowman J.P."/>
        </authorList>
    </citation>
    <scope>NUCLEOTIDE SEQUENCE [LARGE SCALE GENOMIC DNA]</scope>
    <source>
        <strain evidence="1 2">ACAM 167</strain>
    </source>
</reference>
<proteinExistence type="predicted"/>
<dbReference type="Proteomes" id="UP000321938">
    <property type="component" value="Unassembled WGS sequence"/>
</dbReference>
<dbReference type="STRING" id="1123037.GCA_000425305_00314"/>
<dbReference type="PROSITE" id="PS51257">
    <property type="entry name" value="PROKAR_LIPOPROTEIN"/>
    <property type="match status" value="1"/>
</dbReference>